<evidence type="ECO:0000256" key="9">
    <source>
        <dbReference type="SAM" id="Phobius"/>
    </source>
</evidence>
<protein>
    <recommendedName>
        <fullName evidence="3">histidine kinase</fullName>
        <ecNumber evidence="3">2.7.13.3</ecNumber>
    </recommendedName>
</protein>
<comment type="subcellular location">
    <subcellularLocation>
        <location evidence="2">Membrane</location>
    </subcellularLocation>
</comment>
<dbReference type="PROSITE" id="PS50109">
    <property type="entry name" value="HIS_KIN"/>
    <property type="match status" value="1"/>
</dbReference>
<feature type="domain" description="HAMP" evidence="11">
    <location>
        <begin position="196"/>
        <end position="250"/>
    </location>
</feature>
<dbReference type="PANTHER" id="PTHR45453:SF3">
    <property type="entry name" value="HISTIDINE KINASE"/>
    <property type="match status" value="1"/>
</dbReference>
<dbReference type="SMART" id="SM00388">
    <property type="entry name" value="HisKA"/>
    <property type="match status" value="1"/>
</dbReference>
<evidence type="ECO:0000256" key="1">
    <source>
        <dbReference type="ARBA" id="ARBA00000085"/>
    </source>
</evidence>
<evidence type="ECO:0000256" key="7">
    <source>
        <dbReference type="ARBA" id="ARBA00023012"/>
    </source>
</evidence>
<feature type="transmembrane region" description="Helical" evidence="9">
    <location>
        <begin position="12"/>
        <end position="36"/>
    </location>
</feature>
<dbReference type="SMART" id="SM00387">
    <property type="entry name" value="HATPase_c"/>
    <property type="match status" value="1"/>
</dbReference>
<evidence type="ECO:0000256" key="3">
    <source>
        <dbReference type="ARBA" id="ARBA00012438"/>
    </source>
</evidence>
<dbReference type="GO" id="GO:0000155">
    <property type="term" value="F:phosphorelay sensor kinase activity"/>
    <property type="evidence" value="ECO:0007669"/>
    <property type="project" value="InterPro"/>
</dbReference>
<sequence>MEKKQKTSLTWQLILTMVVIVAGTVAMCWFFNTTFLEKYYIFHKEKELKSSFDQVRLICEKQGDSSDDAYVQFEKICANGNINMLIADQDRNLIWSSYSSAQRFQMQMEDWLYGSDRSRVQVLSSGKDYTLLRQTDERLQSEYLVLLGTLKNGNNLYMRAAVESIRESASITNQFFVMVSTGAIILSVILIIVLSKGISHPIHALSDIARRMTQLDFDAKYIPVRHVSREIDELGNSMNELSETLEETISELKTANVSLQQDIEKKEQIDEMRKEFLSNVSHELKTPLALIQGYAEGLKECINDDAESRDFYCDVIMDESEKMNHMVKQLLTLNQLEFGNDTVEMTRFDITELIDGVIQSASIMAAQKQVNIEFYREGPVYVWGDEFKVEEVITNFLTNAMNHAAGEKKITIRFQKHDHLVRTSVFNTGDPIPEEDLDKIWVKFYKVDKARTREYGGSGIGLSIVKAIMDSFHQKCGAVNHPDGVEFWMELETNN</sequence>
<dbReference type="GO" id="GO:0016036">
    <property type="term" value="P:cellular response to phosphate starvation"/>
    <property type="evidence" value="ECO:0007669"/>
    <property type="project" value="TreeGrafter"/>
</dbReference>
<name>A0A0M6WUH2_9FIRM</name>
<evidence type="ECO:0000313" key="13">
    <source>
        <dbReference type="EMBL" id="MTR80706.1"/>
    </source>
</evidence>
<reference evidence="14" key="2">
    <citation type="submission" date="2015-05" db="EMBL/GenBank/DDBJ databases">
        <authorList>
            <consortium name="Pathogen Informatics"/>
        </authorList>
    </citation>
    <scope>NUCLEOTIDE SEQUENCE [LARGE SCALE GENOMIC DNA]</scope>
    <source>
        <strain evidence="14">M72</strain>
    </source>
</reference>
<dbReference type="Pfam" id="PF00672">
    <property type="entry name" value="HAMP"/>
    <property type="match status" value="1"/>
</dbReference>
<evidence type="ECO:0000256" key="4">
    <source>
        <dbReference type="ARBA" id="ARBA00022553"/>
    </source>
</evidence>
<gene>
    <name evidence="13" type="ORF">GMD30_03065</name>
    <name evidence="12" type="ORF">M72_09301</name>
</gene>
<accession>A0A0M6WUH2</accession>
<dbReference type="InterPro" id="IPR003660">
    <property type="entry name" value="HAMP_dom"/>
</dbReference>
<dbReference type="GO" id="GO:0005886">
    <property type="term" value="C:plasma membrane"/>
    <property type="evidence" value="ECO:0007669"/>
    <property type="project" value="TreeGrafter"/>
</dbReference>
<comment type="catalytic activity">
    <reaction evidence="1">
        <text>ATP + protein L-histidine = ADP + protein N-phospho-L-histidine.</text>
        <dbReference type="EC" id="2.7.13.3"/>
    </reaction>
</comment>
<evidence type="ECO:0000256" key="5">
    <source>
        <dbReference type="ARBA" id="ARBA00022679"/>
    </source>
</evidence>
<dbReference type="InterPro" id="IPR036097">
    <property type="entry name" value="HisK_dim/P_sf"/>
</dbReference>
<keyword evidence="9" id="KW-0812">Transmembrane</keyword>
<keyword evidence="9" id="KW-0472">Membrane</keyword>
<dbReference type="Pfam" id="PF02518">
    <property type="entry name" value="HATPase_c"/>
    <property type="match status" value="1"/>
</dbReference>
<evidence type="ECO:0000256" key="2">
    <source>
        <dbReference type="ARBA" id="ARBA00004370"/>
    </source>
</evidence>
<keyword evidence="7" id="KW-0902">Two-component regulatory system</keyword>
<dbReference type="Pfam" id="PF00512">
    <property type="entry name" value="HisKA"/>
    <property type="match status" value="1"/>
</dbReference>
<dbReference type="EC" id="2.7.13.3" evidence="3"/>
<proteinExistence type="predicted"/>
<dbReference type="Gene3D" id="6.10.340.10">
    <property type="match status" value="1"/>
</dbReference>
<dbReference type="CDD" id="cd00082">
    <property type="entry name" value="HisKA"/>
    <property type="match status" value="1"/>
</dbReference>
<dbReference type="EMBL" id="CVRR01000033">
    <property type="protein sequence ID" value="CRL40377.1"/>
    <property type="molecule type" value="Genomic_DNA"/>
</dbReference>
<evidence type="ECO:0000259" key="10">
    <source>
        <dbReference type="PROSITE" id="PS50109"/>
    </source>
</evidence>
<dbReference type="InterPro" id="IPR050351">
    <property type="entry name" value="BphY/WalK/GraS-like"/>
</dbReference>
<dbReference type="CDD" id="cd06225">
    <property type="entry name" value="HAMP"/>
    <property type="match status" value="1"/>
</dbReference>
<evidence type="ECO:0000313" key="15">
    <source>
        <dbReference type="Proteomes" id="UP000446657"/>
    </source>
</evidence>
<dbReference type="PROSITE" id="PS50885">
    <property type="entry name" value="HAMP"/>
    <property type="match status" value="1"/>
</dbReference>
<dbReference type="OrthoDB" id="9762826at2"/>
<reference evidence="13 15" key="3">
    <citation type="journal article" date="2019" name="Nat. Med.">
        <title>A library of human gut bacterial isolates paired with longitudinal multiomics data enables mechanistic microbiome research.</title>
        <authorList>
            <person name="Poyet M."/>
            <person name="Groussin M."/>
            <person name="Gibbons S.M."/>
            <person name="Avila-Pacheco J."/>
            <person name="Jiang X."/>
            <person name="Kearney S.M."/>
            <person name="Perrotta A.R."/>
            <person name="Berdy B."/>
            <person name="Zhao S."/>
            <person name="Lieberman T.D."/>
            <person name="Swanson P.K."/>
            <person name="Smith M."/>
            <person name="Roesemann S."/>
            <person name="Alexander J.E."/>
            <person name="Rich S.A."/>
            <person name="Livny J."/>
            <person name="Vlamakis H."/>
            <person name="Clish C."/>
            <person name="Bullock K."/>
            <person name="Deik A."/>
            <person name="Scott J."/>
            <person name="Pierce K.A."/>
            <person name="Xavier R.J."/>
            <person name="Alm E.J."/>
        </authorList>
    </citation>
    <scope>NUCLEOTIDE SEQUENCE [LARGE SCALE GENOMIC DNA]</scope>
    <source>
        <strain evidence="13 15">BIOML-A1</strain>
    </source>
</reference>
<feature type="domain" description="Histidine kinase" evidence="10">
    <location>
        <begin position="279"/>
        <end position="495"/>
    </location>
</feature>
<dbReference type="AlphaFoldDB" id="A0A0M6WUH2"/>
<keyword evidence="8" id="KW-0175">Coiled coil</keyword>
<dbReference type="SUPFAM" id="SSF47384">
    <property type="entry name" value="Homodimeric domain of signal transducing histidine kinase"/>
    <property type="match status" value="1"/>
</dbReference>
<dbReference type="GO" id="GO:0004721">
    <property type="term" value="F:phosphoprotein phosphatase activity"/>
    <property type="evidence" value="ECO:0007669"/>
    <property type="project" value="TreeGrafter"/>
</dbReference>
<dbReference type="InterPro" id="IPR005467">
    <property type="entry name" value="His_kinase_dom"/>
</dbReference>
<feature type="coiled-coil region" evidence="8">
    <location>
        <begin position="224"/>
        <end position="269"/>
    </location>
</feature>
<dbReference type="RefSeq" id="WP_055068229.1">
    <property type="nucleotide sequence ID" value="NZ_CP173697.1"/>
</dbReference>
<evidence type="ECO:0000313" key="12">
    <source>
        <dbReference type="EMBL" id="CRL40377.1"/>
    </source>
</evidence>
<evidence type="ECO:0000256" key="8">
    <source>
        <dbReference type="SAM" id="Coils"/>
    </source>
</evidence>
<dbReference type="Gene3D" id="1.10.287.130">
    <property type="match status" value="1"/>
</dbReference>
<dbReference type="Proteomes" id="UP000049979">
    <property type="component" value="Unassembled WGS sequence"/>
</dbReference>
<dbReference type="FunFam" id="1.10.287.130:FF:000001">
    <property type="entry name" value="Two-component sensor histidine kinase"/>
    <property type="match status" value="1"/>
</dbReference>
<evidence type="ECO:0000259" key="11">
    <source>
        <dbReference type="PROSITE" id="PS50885"/>
    </source>
</evidence>
<keyword evidence="9" id="KW-1133">Transmembrane helix</keyword>
<dbReference type="STRING" id="301302.ERS852420_02105"/>
<keyword evidence="6" id="KW-0418">Kinase</keyword>
<dbReference type="EMBL" id="WNAL01000004">
    <property type="protein sequence ID" value="MTR80706.1"/>
    <property type="molecule type" value="Genomic_DNA"/>
</dbReference>
<dbReference type="Proteomes" id="UP000446657">
    <property type="component" value="Unassembled WGS sequence"/>
</dbReference>
<dbReference type="SUPFAM" id="SSF55874">
    <property type="entry name" value="ATPase domain of HSP90 chaperone/DNA topoisomerase II/histidine kinase"/>
    <property type="match status" value="1"/>
</dbReference>
<dbReference type="InterPro" id="IPR003594">
    <property type="entry name" value="HATPase_dom"/>
</dbReference>
<dbReference type="InterPro" id="IPR036890">
    <property type="entry name" value="HATPase_C_sf"/>
</dbReference>
<keyword evidence="5" id="KW-0808">Transferase</keyword>
<dbReference type="SMART" id="SM00304">
    <property type="entry name" value="HAMP"/>
    <property type="match status" value="1"/>
</dbReference>
<feature type="transmembrane region" description="Helical" evidence="9">
    <location>
        <begin position="175"/>
        <end position="194"/>
    </location>
</feature>
<evidence type="ECO:0000313" key="14">
    <source>
        <dbReference type="Proteomes" id="UP000049979"/>
    </source>
</evidence>
<dbReference type="InterPro" id="IPR003661">
    <property type="entry name" value="HisK_dim/P_dom"/>
</dbReference>
<keyword evidence="14" id="KW-1185">Reference proteome</keyword>
<keyword evidence="4" id="KW-0597">Phosphoprotein</keyword>
<dbReference type="PANTHER" id="PTHR45453">
    <property type="entry name" value="PHOSPHATE REGULON SENSOR PROTEIN PHOR"/>
    <property type="match status" value="1"/>
</dbReference>
<dbReference type="Gene3D" id="3.30.565.10">
    <property type="entry name" value="Histidine kinase-like ATPase, C-terminal domain"/>
    <property type="match status" value="1"/>
</dbReference>
<reference evidence="12" key="1">
    <citation type="submission" date="2015-05" db="EMBL/GenBank/DDBJ databases">
        <authorList>
            <person name="Wang D.B."/>
            <person name="Wang M."/>
        </authorList>
    </citation>
    <scope>NUCLEOTIDE SEQUENCE [LARGE SCALE GENOMIC DNA]</scope>
    <source>
        <strain evidence="12">M72</strain>
    </source>
</reference>
<organism evidence="12 14">
    <name type="scientific">Roseburia faecis</name>
    <dbReference type="NCBI Taxonomy" id="301302"/>
    <lineage>
        <taxon>Bacteria</taxon>
        <taxon>Bacillati</taxon>
        <taxon>Bacillota</taxon>
        <taxon>Clostridia</taxon>
        <taxon>Lachnospirales</taxon>
        <taxon>Lachnospiraceae</taxon>
        <taxon>Roseburia</taxon>
    </lineage>
</organism>
<evidence type="ECO:0000256" key="6">
    <source>
        <dbReference type="ARBA" id="ARBA00022777"/>
    </source>
</evidence>